<dbReference type="EMBL" id="CP072110">
    <property type="protein sequence ID" value="QTH65009.1"/>
    <property type="molecule type" value="Genomic_DNA"/>
</dbReference>
<gene>
    <name evidence="7 10" type="primary">mltF</name>
    <name evidence="10" type="ORF">J1N51_06070</name>
</gene>
<evidence type="ECO:0000256" key="3">
    <source>
        <dbReference type="ARBA" id="ARBA00023136"/>
    </source>
</evidence>
<feature type="region of interest" description="LT domain" evidence="7">
    <location>
        <begin position="272"/>
        <end position="492"/>
    </location>
</feature>
<name>A0A975HL56_9GAMM</name>
<comment type="function">
    <text evidence="7">Murein-degrading enzyme that degrades murein glycan strands and insoluble, high-molecular weight murein sacculi, with the concomitant formation of a 1,6-anhydromuramoyl product. Lytic transglycosylases (LTs) play an integral role in the metabolism of the peptidoglycan (PG) sacculus. Their lytic action creates space within the PG sacculus to allow for its expansion as well as for the insertion of various structures such as secretion systems and flagella.</text>
</comment>
<feature type="active site" evidence="7">
    <location>
        <position position="316"/>
    </location>
</feature>
<dbReference type="PANTHER" id="PTHR35936:SF32">
    <property type="entry name" value="MEMBRANE-BOUND LYTIC MUREIN TRANSGLYCOSYLASE F"/>
    <property type="match status" value="1"/>
</dbReference>
<keyword evidence="2 7" id="KW-0732">Signal</keyword>
<dbReference type="Proteomes" id="UP000682739">
    <property type="component" value="Chromosome"/>
</dbReference>
<comment type="subcellular location">
    <subcellularLocation>
        <location evidence="7">Cell outer membrane</location>
        <topology evidence="7">Peripheral membrane protein</topology>
    </subcellularLocation>
    <text evidence="7">Attached to the inner leaflet of the outer membrane.</text>
</comment>
<comment type="similarity">
    <text evidence="1">Belongs to the bacterial solute-binding protein 3 family.</text>
</comment>
<comment type="similarity">
    <text evidence="7">In the N-terminal section; belongs to the bacterial solute-binding protein 3 family.</text>
</comment>
<comment type="catalytic activity">
    <reaction evidence="7">
        <text>Exolytic cleavage of the (1-&gt;4)-beta-glycosidic linkage between N-acetylmuramic acid (MurNAc) and N-acetylglucosamine (GlcNAc) residues in peptidoglycan, from either the reducing or the non-reducing ends of the peptidoglycan chains, with concomitant formation of a 1,6-anhydrobond in the MurNAc residue.</text>
        <dbReference type="EC" id="4.2.2.n1"/>
    </reaction>
</comment>
<comment type="domain">
    <text evidence="7">The N-terminal domain does not have lytic activity and probably modulates enzymatic activity. The C-terminal domain is the catalytic active domain.</text>
</comment>
<proteinExistence type="inferred from homology"/>
<evidence type="ECO:0000256" key="6">
    <source>
        <dbReference type="ARBA" id="ARBA00023316"/>
    </source>
</evidence>
<dbReference type="InterPro" id="IPR001638">
    <property type="entry name" value="Solute-binding_3/MltF_N"/>
</dbReference>
<keyword evidence="4 7" id="KW-0998">Cell outer membrane</keyword>
<evidence type="ECO:0000256" key="4">
    <source>
        <dbReference type="ARBA" id="ARBA00023237"/>
    </source>
</evidence>
<evidence type="ECO:0000313" key="10">
    <source>
        <dbReference type="EMBL" id="QTH65009.1"/>
    </source>
</evidence>
<comment type="similarity">
    <text evidence="7">In the C-terminal section; belongs to the transglycosylase Slt family.</text>
</comment>
<keyword evidence="8" id="KW-0175">Coiled coil</keyword>
<keyword evidence="11" id="KW-1185">Reference proteome</keyword>
<dbReference type="Gene3D" id="1.10.530.10">
    <property type="match status" value="1"/>
</dbReference>
<dbReference type="GO" id="GO:0008933">
    <property type="term" value="F:peptidoglycan lytic transglycosylase activity"/>
    <property type="evidence" value="ECO:0007669"/>
    <property type="project" value="UniProtKB-UniRule"/>
</dbReference>
<dbReference type="InterPro" id="IPR023703">
    <property type="entry name" value="MltF"/>
</dbReference>
<evidence type="ECO:0000313" key="11">
    <source>
        <dbReference type="Proteomes" id="UP000682739"/>
    </source>
</evidence>
<dbReference type="Gene3D" id="3.40.190.10">
    <property type="entry name" value="Periplasmic binding protein-like II"/>
    <property type="match status" value="2"/>
</dbReference>
<dbReference type="RefSeq" id="WP_208833044.1">
    <property type="nucleotide sequence ID" value="NZ_CP072110.1"/>
</dbReference>
<dbReference type="KEGG" id="psym:J1N51_06070"/>
<keyword evidence="3 7" id="KW-0472">Membrane</keyword>
<dbReference type="EC" id="4.2.2.n1" evidence="7"/>
<evidence type="ECO:0000256" key="1">
    <source>
        <dbReference type="ARBA" id="ARBA00010333"/>
    </source>
</evidence>
<protein>
    <recommendedName>
        <fullName evidence="7">Membrane-bound lytic murein transglycosylase F</fullName>
        <ecNumber evidence="7">4.2.2.n1</ecNumber>
    </recommendedName>
    <alternativeName>
        <fullName evidence="7">Murein lyase F</fullName>
    </alternativeName>
</protein>
<comment type="caution">
    <text evidence="7">Lacks conserved residue(s) required for the propagation of feature annotation.</text>
</comment>
<dbReference type="CDD" id="cd01009">
    <property type="entry name" value="PBP2_YfhD_N"/>
    <property type="match status" value="1"/>
</dbReference>
<dbReference type="GO" id="GO:0071555">
    <property type="term" value="P:cell wall organization"/>
    <property type="evidence" value="ECO:0007669"/>
    <property type="project" value="UniProtKB-KW"/>
</dbReference>
<keyword evidence="5 7" id="KW-0456">Lyase</keyword>
<dbReference type="GO" id="GO:0016998">
    <property type="term" value="P:cell wall macromolecule catabolic process"/>
    <property type="evidence" value="ECO:0007669"/>
    <property type="project" value="UniProtKB-UniRule"/>
</dbReference>
<dbReference type="HAMAP" id="MF_02016">
    <property type="entry name" value="MltF"/>
    <property type="match status" value="1"/>
</dbReference>
<dbReference type="Pfam" id="PF00497">
    <property type="entry name" value="SBP_bac_3"/>
    <property type="match status" value="1"/>
</dbReference>
<accession>A0A975HL56</accession>
<evidence type="ECO:0000256" key="5">
    <source>
        <dbReference type="ARBA" id="ARBA00023239"/>
    </source>
</evidence>
<dbReference type="CDD" id="cd13403">
    <property type="entry name" value="MLTF-like"/>
    <property type="match status" value="1"/>
</dbReference>
<dbReference type="NCBIfam" id="NF008112">
    <property type="entry name" value="PRK10859.1"/>
    <property type="match status" value="1"/>
</dbReference>
<evidence type="ECO:0000259" key="9">
    <source>
        <dbReference type="SMART" id="SM00062"/>
    </source>
</evidence>
<dbReference type="InterPro" id="IPR023346">
    <property type="entry name" value="Lysozyme-like_dom_sf"/>
</dbReference>
<evidence type="ECO:0000256" key="7">
    <source>
        <dbReference type="HAMAP-Rule" id="MF_02016"/>
    </source>
</evidence>
<organism evidence="10 11">
    <name type="scientific">Psychrosphaera ytuae</name>
    <dbReference type="NCBI Taxonomy" id="2820710"/>
    <lineage>
        <taxon>Bacteria</taxon>
        <taxon>Pseudomonadati</taxon>
        <taxon>Pseudomonadota</taxon>
        <taxon>Gammaproteobacteria</taxon>
        <taxon>Alteromonadales</taxon>
        <taxon>Pseudoalteromonadaceae</taxon>
        <taxon>Psychrosphaera</taxon>
    </lineage>
</organism>
<dbReference type="SMART" id="SM00062">
    <property type="entry name" value="PBPb"/>
    <property type="match status" value="1"/>
</dbReference>
<dbReference type="SUPFAM" id="SSF53850">
    <property type="entry name" value="Periplasmic binding protein-like II"/>
    <property type="match status" value="1"/>
</dbReference>
<dbReference type="InterPro" id="IPR008258">
    <property type="entry name" value="Transglycosylase_SLT_dom_1"/>
</dbReference>
<keyword evidence="6 7" id="KW-0961">Cell wall biogenesis/degradation</keyword>
<dbReference type="PANTHER" id="PTHR35936">
    <property type="entry name" value="MEMBRANE-BOUND LYTIC MUREIN TRANSGLYCOSYLASE F"/>
    <property type="match status" value="1"/>
</dbReference>
<feature type="coiled-coil region" evidence="8">
    <location>
        <begin position="456"/>
        <end position="487"/>
    </location>
</feature>
<reference evidence="10" key="1">
    <citation type="submission" date="2021-03" db="EMBL/GenBank/DDBJ databases">
        <title>Description of Psychrosphaera ytuae sp. nov. isolated from deep sea sediment of South China Sea.</title>
        <authorList>
            <person name="Zhang J."/>
            <person name="Xu X.-D."/>
        </authorList>
    </citation>
    <scope>NUCLEOTIDE SEQUENCE</scope>
    <source>
        <strain evidence="10">MTZ26</strain>
    </source>
</reference>
<evidence type="ECO:0000256" key="2">
    <source>
        <dbReference type="ARBA" id="ARBA00022729"/>
    </source>
</evidence>
<dbReference type="AlphaFoldDB" id="A0A975HL56"/>
<dbReference type="GO" id="GO:0009279">
    <property type="term" value="C:cell outer membrane"/>
    <property type="evidence" value="ECO:0007669"/>
    <property type="project" value="UniProtKB-SubCell"/>
</dbReference>
<dbReference type="Pfam" id="PF01464">
    <property type="entry name" value="SLT"/>
    <property type="match status" value="1"/>
</dbReference>
<sequence>MIQNAGFFYTIRQVQWRSVLAVVLSLFVLACSPQMEKSHLEKLQQRQVINIGILFNPTSYYIDASGAAGFEYELSQRLGEYLNLDVNLVPSFHIAELLPKLKSGHVDIVIGGIAKTESRAEAFRFAPPYFYIDQKLVFKQGRQRPKSFEEVDAPITVGSHTNHAELMAAQQTLFPNLEVENIDLADQNDLLEQLMAEEIDYTLADSHSLALIRRYYPDISVAFTVREELPLSWLMNKNDDDSLYAVLIEFFGELHQSGELTALEDKYFGHVEQFNYVDTRLFMKAVDEVLPKYKTWFQDYSGDLDWRLIAAQSYQESHWNPRAKSPTGVRGIMMLTQPTAKQMGVKSRLDAESNIRGGAKYLNLLIQRVPDRINESDRPWFALAAYNVGWGHVQDARKLTRQLGGDPDKWVDVKQHLPKLRQKKYYKTTRYGFARGDEAVTYVSNIRRYYDTLTWIDEQAAQQLKIEQKLEQKLEQRKQQVSQQEAESDDSE</sequence>
<evidence type="ECO:0000256" key="8">
    <source>
        <dbReference type="SAM" id="Coils"/>
    </source>
</evidence>
<feature type="domain" description="Solute-binding protein family 3/N-terminal" evidence="9">
    <location>
        <begin position="48"/>
        <end position="271"/>
    </location>
</feature>
<dbReference type="SUPFAM" id="SSF53955">
    <property type="entry name" value="Lysozyme-like"/>
    <property type="match status" value="1"/>
</dbReference>